<accession>A0A9P6NE41</accession>
<evidence type="ECO:0000313" key="3">
    <source>
        <dbReference type="Proteomes" id="UP000886653"/>
    </source>
</evidence>
<dbReference type="Proteomes" id="UP000886653">
    <property type="component" value="Unassembled WGS sequence"/>
</dbReference>
<protein>
    <submittedName>
        <fullName evidence="2">Uncharacterized protein</fullName>
    </submittedName>
</protein>
<name>A0A9P6NE41_9BASI</name>
<feature type="region of interest" description="Disordered" evidence="1">
    <location>
        <begin position="315"/>
        <end position="338"/>
    </location>
</feature>
<sequence>MTSKAKKNDNIEPILAPSIRTGVDPEVSFQRGLDSIDHPSQQEMIQPVMTPNSPLVAYNLTPRASNVSSIDAVPIPYASDALLNIEIPTHRLSPPNHSRRLSSLSLTVNDPVKTAFRLSFLCGDPQIPTSPQSYHRPSSGTTSSERTIFSASIRSSSSEEDLPVQVPKNVSDLIGHEFQPTVYEPLDEIVGWQSPSVNTSTTTVSEDHLSSHSFPTPPRRVRIHSETSKIPDSSSKESETFRPSPFSSEKYGSSSRRPMSEINTLPTRRLSVSGTPPLKDLFLGNASQKDSSFEEWVARIQARARACKQSMSTWQRKLTCPSPPPQPSITGAPDEGKVSKKDIPAIRTAVSSFKGEFPSELRSVLSTRSCSCTTTACEVSVHDSVEPRDQHSQHSLPDDLAISRVQRCLLKTETGVCTTFKEVISRSPRTAVIFIRFFWCALCQTYVSKLSESLKDGSPARCRLQASGTKVILIGTGNWRMMASYRGECCF</sequence>
<feature type="compositionally biased region" description="Polar residues" evidence="1">
    <location>
        <begin position="127"/>
        <end position="149"/>
    </location>
</feature>
<feature type="region of interest" description="Disordered" evidence="1">
    <location>
        <begin position="197"/>
        <end position="276"/>
    </location>
</feature>
<gene>
    <name evidence="2" type="ORF">CROQUDRAFT_135552</name>
</gene>
<feature type="region of interest" description="Disordered" evidence="1">
    <location>
        <begin position="127"/>
        <end position="164"/>
    </location>
</feature>
<dbReference type="AlphaFoldDB" id="A0A9P6NE41"/>
<evidence type="ECO:0000313" key="2">
    <source>
        <dbReference type="EMBL" id="KAG0142489.1"/>
    </source>
</evidence>
<feature type="compositionally biased region" description="Basic and acidic residues" evidence="1">
    <location>
        <begin position="223"/>
        <end position="240"/>
    </location>
</feature>
<evidence type="ECO:0000256" key="1">
    <source>
        <dbReference type="SAM" id="MobiDB-lite"/>
    </source>
</evidence>
<reference evidence="2" key="1">
    <citation type="submission" date="2013-11" db="EMBL/GenBank/DDBJ databases">
        <title>Genome sequence of the fusiform rust pathogen reveals effectors for host alternation and coevolution with pine.</title>
        <authorList>
            <consortium name="DOE Joint Genome Institute"/>
            <person name="Smith K."/>
            <person name="Pendleton A."/>
            <person name="Kubisiak T."/>
            <person name="Anderson C."/>
            <person name="Salamov A."/>
            <person name="Aerts A."/>
            <person name="Riley R."/>
            <person name="Clum A."/>
            <person name="Lindquist E."/>
            <person name="Ence D."/>
            <person name="Campbell M."/>
            <person name="Kronenberg Z."/>
            <person name="Feau N."/>
            <person name="Dhillon B."/>
            <person name="Hamelin R."/>
            <person name="Burleigh J."/>
            <person name="Smith J."/>
            <person name="Yandell M."/>
            <person name="Nelson C."/>
            <person name="Grigoriev I."/>
            <person name="Davis J."/>
        </authorList>
    </citation>
    <scope>NUCLEOTIDE SEQUENCE</scope>
    <source>
        <strain evidence="2">G11</strain>
    </source>
</reference>
<proteinExistence type="predicted"/>
<comment type="caution">
    <text evidence="2">The sequence shown here is derived from an EMBL/GenBank/DDBJ whole genome shotgun (WGS) entry which is preliminary data.</text>
</comment>
<dbReference type="OrthoDB" id="2505966at2759"/>
<dbReference type="EMBL" id="MU167347">
    <property type="protein sequence ID" value="KAG0142489.1"/>
    <property type="molecule type" value="Genomic_DNA"/>
</dbReference>
<keyword evidence="3" id="KW-1185">Reference proteome</keyword>
<feature type="compositionally biased region" description="Polar residues" evidence="1">
    <location>
        <begin position="245"/>
        <end position="274"/>
    </location>
</feature>
<organism evidence="2 3">
    <name type="scientific">Cronartium quercuum f. sp. fusiforme G11</name>
    <dbReference type="NCBI Taxonomy" id="708437"/>
    <lineage>
        <taxon>Eukaryota</taxon>
        <taxon>Fungi</taxon>
        <taxon>Dikarya</taxon>
        <taxon>Basidiomycota</taxon>
        <taxon>Pucciniomycotina</taxon>
        <taxon>Pucciniomycetes</taxon>
        <taxon>Pucciniales</taxon>
        <taxon>Coleosporiaceae</taxon>
        <taxon>Cronartium</taxon>
    </lineage>
</organism>